<sequence length="516" mass="55484">MKRITLALCALFSQLIFAQDGAADTTFGTNGYVLLNTDNGVTLDRRVQPDGTTIYIHNGKFHRLTANGLPDATFGVDGAINIVQSYTNYQSFTVENNQITLISKGTYDNYAMGRYNFDGTVDATLGTGGQGWVFLNVGTDIKGNIYSEKSPDGKIFIGGNSSTAYGSYNNYYIRRYNTDGTHDSSYNFNSHSLGINISQTSIGYYTEEFSSGIKVRPDGNAVIYGYSAYYESSSSFVSNRKTTAAIVAPTGQPIRLQHSYESFYGWKYDLAFDQDNNTYMLGGQTNFGSNAVPYASIKKFTPTGGNANSFGTAGTLVVSLDIDATTKADFRKILVQPDGKILLAGMAVTTTAGQANQFPYLVMARFLSNGTLDTTFGNNGYILHDIDHPNTAANRNNITQFYASADFSSIFIGGNNLQNAIILKYSNQSMAPLAVPVFDAIAPICAGDTAPALAAASNNGISGTWSPAVIDNTTSGTYTFTPDQGQHATTANLNVTVNQPTTSTVTESACETFTWA</sequence>
<reference evidence="3 4" key="1">
    <citation type="submission" date="2016-10" db="EMBL/GenBank/DDBJ databases">
        <authorList>
            <person name="de Groot N.N."/>
        </authorList>
    </citation>
    <scope>NUCLEOTIDE SEQUENCE [LARGE SCALE GENOMIC DNA]</scope>
    <source>
        <strain evidence="3 4">CGMCC 1.7031</strain>
    </source>
</reference>
<dbReference type="InterPro" id="IPR013431">
    <property type="entry name" value="Delta_60_rpt"/>
</dbReference>
<dbReference type="Gene3D" id="2.80.10.50">
    <property type="match status" value="3"/>
</dbReference>
<feature type="chain" id="PRO_5011752158" evidence="2">
    <location>
        <begin position="19"/>
        <end position="516"/>
    </location>
</feature>
<evidence type="ECO:0000256" key="1">
    <source>
        <dbReference type="ARBA" id="ARBA00022729"/>
    </source>
</evidence>
<dbReference type="Proteomes" id="UP000199354">
    <property type="component" value="Unassembled WGS sequence"/>
</dbReference>
<evidence type="ECO:0000256" key="2">
    <source>
        <dbReference type="SAM" id="SignalP"/>
    </source>
</evidence>
<protein>
    <submittedName>
        <fullName evidence="3">Delta-60 repeat domain-containing protein</fullName>
    </submittedName>
</protein>
<keyword evidence="4" id="KW-1185">Reference proteome</keyword>
<proteinExistence type="predicted"/>
<keyword evidence="1 2" id="KW-0732">Signal</keyword>
<accession>A0A1G5IJP6</accession>
<dbReference type="STRING" id="490189.SAMN02927903_02285"/>
<dbReference type="Gene3D" id="2.60.40.1220">
    <property type="match status" value="1"/>
</dbReference>
<evidence type="ECO:0000313" key="4">
    <source>
        <dbReference type="Proteomes" id="UP000199354"/>
    </source>
</evidence>
<dbReference type="NCBIfam" id="TIGR02608">
    <property type="entry name" value="delta_60_rpt"/>
    <property type="match status" value="5"/>
</dbReference>
<organism evidence="3 4">
    <name type="scientific">Flavobacterium caeni</name>
    <dbReference type="NCBI Taxonomy" id="490189"/>
    <lineage>
        <taxon>Bacteria</taxon>
        <taxon>Pseudomonadati</taxon>
        <taxon>Bacteroidota</taxon>
        <taxon>Flavobacteriia</taxon>
        <taxon>Flavobacteriales</taxon>
        <taxon>Flavobacteriaceae</taxon>
        <taxon>Flavobacterium</taxon>
    </lineage>
</organism>
<gene>
    <name evidence="3" type="ORF">SAMN02927903_02285</name>
</gene>
<feature type="non-terminal residue" evidence="3">
    <location>
        <position position="516"/>
    </location>
</feature>
<dbReference type="InterPro" id="IPR014755">
    <property type="entry name" value="Cu-Rt/internalin_Ig-like"/>
</dbReference>
<dbReference type="Pfam" id="PF17164">
    <property type="entry name" value="DUF5122"/>
    <property type="match status" value="2"/>
</dbReference>
<evidence type="ECO:0000313" key="3">
    <source>
        <dbReference type="EMBL" id="SCY76257.1"/>
    </source>
</evidence>
<name>A0A1G5IJP6_9FLAO</name>
<dbReference type="AlphaFoldDB" id="A0A1G5IJP6"/>
<feature type="signal peptide" evidence="2">
    <location>
        <begin position="1"/>
        <end position="18"/>
    </location>
</feature>
<dbReference type="EMBL" id="FMVF01000010">
    <property type="protein sequence ID" value="SCY76257.1"/>
    <property type="molecule type" value="Genomic_DNA"/>
</dbReference>